<dbReference type="AlphaFoldDB" id="A0A8H7XP82"/>
<proteinExistence type="predicted"/>
<comment type="caution">
    <text evidence="1">The sequence shown here is derived from an EMBL/GenBank/DDBJ whole genome shotgun (WGS) entry which is preliminary data.</text>
</comment>
<dbReference type="EMBL" id="JAFIQS010000016">
    <property type="protein sequence ID" value="KAG5163034.1"/>
    <property type="molecule type" value="Genomic_DNA"/>
</dbReference>
<evidence type="ECO:0000313" key="1">
    <source>
        <dbReference type="EMBL" id="KAG5163034.1"/>
    </source>
</evidence>
<organism evidence="1">
    <name type="scientific">Psilocybe cubensis</name>
    <name type="common">Psychedelic mushroom</name>
    <name type="synonym">Stropharia cubensis</name>
    <dbReference type="NCBI Taxonomy" id="181762"/>
    <lineage>
        <taxon>Eukaryota</taxon>
        <taxon>Fungi</taxon>
        <taxon>Dikarya</taxon>
        <taxon>Basidiomycota</taxon>
        <taxon>Agaricomycotina</taxon>
        <taxon>Agaricomycetes</taxon>
        <taxon>Agaricomycetidae</taxon>
        <taxon>Agaricales</taxon>
        <taxon>Agaricineae</taxon>
        <taxon>Strophariaceae</taxon>
        <taxon>Psilocybe</taxon>
    </lineage>
</organism>
<protein>
    <submittedName>
        <fullName evidence="1">Uncharacterized protein</fullName>
    </submittedName>
</protein>
<dbReference type="OrthoDB" id="2906736at2759"/>
<reference evidence="1" key="1">
    <citation type="submission" date="2021-02" db="EMBL/GenBank/DDBJ databases">
        <title>Psilocybe cubensis genome.</title>
        <authorList>
            <person name="Mckernan K.J."/>
            <person name="Crawford S."/>
            <person name="Trippe A."/>
            <person name="Kane L.T."/>
            <person name="Mclaughlin S."/>
        </authorList>
    </citation>
    <scope>NUCLEOTIDE SEQUENCE [LARGE SCALE GENOMIC DNA]</scope>
    <source>
        <strain evidence="1">MGC-MH-2018</strain>
    </source>
</reference>
<gene>
    <name evidence="1" type="ORF">JR316_011901</name>
</gene>
<name>A0A8H7XP82_PSICU</name>
<accession>A0A8H7XP82</accession>
<sequence length="157" mass="17244">MAVKDKENLASAYVLSFLADHDREEAEKFFEKEDLDLLAPDLPAIINLDAASKSLRVSVTLPGGATNNSVWTFELPGTIFQNLTNVQGTLYTRIDARQLLGENEFWIQQYPSGVPGQIGRTVIEFYNTKIITAIFKSSNDNFGASGSGVWTGLGPRT</sequence>